<sequence length="203" mass="21978">MFETLFLILILIFSVVIHEVAHGYAASALGDDTARHAGRLTLNPLAHLDPVGSVLVPLVLALLPGGLILGWAKPVPYNPYNLRARRFGPAIVALAGPLANICLALLMVVAVRLLPVAGIALSEALFAGIASIVLINVVLALFNLMPVPPLDGSKVLFSLLPYRYHFIEEALEHYWFIFLLAALLLWPYLASFVIALTTLLLEV</sequence>
<dbReference type="GO" id="GO:0008237">
    <property type="term" value="F:metallopeptidase activity"/>
    <property type="evidence" value="ECO:0007669"/>
    <property type="project" value="UniProtKB-KW"/>
</dbReference>
<keyword evidence="12 13" id="KW-0472">Membrane</keyword>
<evidence type="ECO:0000256" key="12">
    <source>
        <dbReference type="ARBA" id="ARBA00023136"/>
    </source>
</evidence>
<evidence type="ECO:0000256" key="2">
    <source>
        <dbReference type="ARBA" id="ARBA00004651"/>
    </source>
</evidence>
<comment type="subcellular location">
    <subcellularLocation>
        <location evidence="2">Cell membrane</location>
        <topology evidence="2">Multi-pass membrane protein</topology>
    </subcellularLocation>
</comment>
<keyword evidence="8" id="KW-0378">Hydrolase</keyword>
<evidence type="ECO:0000256" key="6">
    <source>
        <dbReference type="ARBA" id="ARBA00022692"/>
    </source>
</evidence>
<evidence type="ECO:0000256" key="7">
    <source>
        <dbReference type="ARBA" id="ARBA00022723"/>
    </source>
</evidence>
<feature type="transmembrane region" description="Helical" evidence="13">
    <location>
        <begin position="125"/>
        <end position="144"/>
    </location>
</feature>
<dbReference type="STRING" id="1802440.A2569_00640"/>
<keyword evidence="6 13" id="KW-0812">Transmembrane</keyword>
<keyword evidence="7" id="KW-0479">Metal-binding</keyword>
<evidence type="ECO:0000256" key="3">
    <source>
        <dbReference type="ARBA" id="ARBA00007931"/>
    </source>
</evidence>
<evidence type="ECO:0000256" key="13">
    <source>
        <dbReference type="SAM" id="Phobius"/>
    </source>
</evidence>
<protein>
    <recommendedName>
        <fullName evidence="14">Peptidase M50 domain-containing protein</fullName>
    </recommendedName>
</protein>
<feature type="transmembrane region" description="Helical" evidence="13">
    <location>
        <begin position="174"/>
        <end position="201"/>
    </location>
</feature>
<comment type="cofactor">
    <cofactor evidence="1">
        <name>Zn(2+)</name>
        <dbReference type="ChEBI" id="CHEBI:29105"/>
    </cofactor>
</comment>
<gene>
    <name evidence="15" type="ORF">A2569_00640</name>
</gene>
<evidence type="ECO:0000256" key="1">
    <source>
        <dbReference type="ARBA" id="ARBA00001947"/>
    </source>
</evidence>
<proteinExistence type="inferred from homology"/>
<evidence type="ECO:0000256" key="5">
    <source>
        <dbReference type="ARBA" id="ARBA00022670"/>
    </source>
</evidence>
<reference evidence="15 16" key="1">
    <citation type="journal article" date="2016" name="Nat. Commun.">
        <title>Thousands of microbial genomes shed light on interconnected biogeochemical processes in an aquifer system.</title>
        <authorList>
            <person name="Anantharaman K."/>
            <person name="Brown C.T."/>
            <person name="Hug L.A."/>
            <person name="Sharon I."/>
            <person name="Castelle C.J."/>
            <person name="Probst A.J."/>
            <person name="Thomas B.C."/>
            <person name="Singh A."/>
            <person name="Wilkins M.J."/>
            <person name="Karaoz U."/>
            <person name="Brodie E.L."/>
            <person name="Williams K.H."/>
            <person name="Hubbard S.S."/>
            <person name="Banfield J.F."/>
        </authorList>
    </citation>
    <scope>NUCLEOTIDE SEQUENCE [LARGE SCALE GENOMIC DNA]</scope>
</reference>
<feature type="transmembrane region" description="Helical" evidence="13">
    <location>
        <begin position="54"/>
        <end position="72"/>
    </location>
</feature>
<evidence type="ECO:0000313" key="16">
    <source>
        <dbReference type="Proteomes" id="UP000177090"/>
    </source>
</evidence>
<evidence type="ECO:0000256" key="11">
    <source>
        <dbReference type="ARBA" id="ARBA00023049"/>
    </source>
</evidence>
<name>A0A1G2QL32_9BACT</name>
<dbReference type="InterPro" id="IPR008915">
    <property type="entry name" value="Peptidase_M50"/>
</dbReference>
<evidence type="ECO:0000256" key="9">
    <source>
        <dbReference type="ARBA" id="ARBA00022833"/>
    </source>
</evidence>
<keyword evidence="4" id="KW-1003">Cell membrane</keyword>
<dbReference type="InterPro" id="IPR052348">
    <property type="entry name" value="Metallopeptidase_M50B"/>
</dbReference>
<keyword evidence="11" id="KW-0482">Metalloprotease</keyword>
<keyword evidence="5" id="KW-0645">Protease</keyword>
<dbReference type="PANTHER" id="PTHR35864:SF1">
    <property type="entry name" value="ZINC METALLOPROTEASE YWHC-RELATED"/>
    <property type="match status" value="1"/>
</dbReference>
<dbReference type="AlphaFoldDB" id="A0A1G2QL32"/>
<evidence type="ECO:0000256" key="4">
    <source>
        <dbReference type="ARBA" id="ARBA00022475"/>
    </source>
</evidence>
<dbReference type="GO" id="GO:0005886">
    <property type="term" value="C:plasma membrane"/>
    <property type="evidence" value="ECO:0007669"/>
    <property type="project" value="UniProtKB-SubCell"/>
</dbReference>
<dbReference type="PANTHER" id="PTHR35864">
    <property type="entry name" value="ZINC METALLOPROTEASE MJ0611-RELATED"/>
    <property type="match status" value="1"/>
</dbReference>
<dbReference type="InterPro" id="IPR044537">
    <property type="entry name" value="Rip2-like"/>
</dbReference>
<dbReference type="GO" id="GO:0006508">
    <property type="term" value="P:proteolysis"/>
    <property type="evidence" value="ECO:0007669"/>
    <property type="project" value="UniProtKB-KW"/>
</dbReference>
<keyword evidence="9" id="KW-0862">Zinc</keyword>
<dbReference type="GO" id="GO:0046872">
    <property type="term" value="F:metal ion binding"/>
    <property type="evidence" value="ECO:0007669"/>
    <property type="project" value="UniProtKB-KW"/>
</dbReference>
<dbReference type="CDD" id="cd06158">
    <property type="entry name" value="S2P-M50_like_1"/>
    <property type="match status" value="1"/>
</dbReference>
<keyword evidence="10 13" id="KW-1133">Transmembrane helix</keyword>
<evidence type="ECO:0000256" key="10">
    <source>
        <dbReference type="ARBA" id="ARBA00022989"/>
    </source>
</evidence>
<comment type="caution">
    <text evidence="15">The sequence shown here is derived from an EMBL/GenBank/DDBJ whole genome shotgun (WGS) entry which is preliminary data.</text>
</comment>
<organism evidence="15 16">
    <name type="scientific">Candidatus Vogelbacteria bacterium RIFOXYD1_FULL_51_18</name>
    <dbReference type="NCBI Taxonomy" id="1802440"/>
    <lineage>
        <taxon>Bacteria</taxon>
        <taxon>Candidatus Vogeliibacteriota</taxon>
    </lineage>
</organism>
<dbReference type="Pfam" id="PF02163">
    <property type="entry name" value="Peptidase_M50"/>
    <property type="match status" value="1"/>
</dbReference>
<feature type="domain" description="Peptidase M50" evidence="14">
    <location>
        <begin position="127"/>
        <end position="184"/>
    </location>
</feature>
<dbReference type="EMBL" id="MHTL01000002">
    <property type="protein sequence ID" value="OHA61345.1"/>
    <property type="molecule type" value="Genomic_DNA"/>
</dbReference>
<accession>A0A1G2QL32</accession>
<comment type="similarity">
    <text evidence="3">Belongs to the peptidase M50B family.</text>
</comment>
<evidence type="ECO:0000259" key="14">
    <source>
        <dbReference type="Pfam" id="PF02163"/>
    </source>
</evidence>
<feature type="transmembrane region" description="Helical" evidence="13">
    <location>
        <begin position="92"/>
        <end position="113"/>
    </location>
</feature>
<evidence type="ECO:0000313" key="15">
    <source>
        <dbReference type="EMBL" id="OHA61345.1"/>
    </source>
</evidence>
<dbReference type="Proteomes" id="UP000177090">
    <property type="component" value="Unassembled WGS sequence"/>
</dbReference>
<evidence type="ECO:0000256" key="8">
    <source>
        <dbReference type="ARBA" id="ARBA00022801"/>
    </source>
</evidence>